<evidence type="ECO:0000256" key="2">
    <source>
        <dbReference type="SAM" id="MobiDB-lite"/>
    </source>
</evidence>
<feature type="region of interest" description="Disordered" evidence="2">
    <location>
        <begin position="1023"/>
        <end position="1054"/>
    </location>
</feature>
<dbReference type="OMA" id="MKEAIFT"/>
<name>A0A8I6SEA5_CIMLE</name>
<evidence type="ECO:0000313" key="3">
    <source>
        <dbReference type="EnsemblMetazoa" id="XP_014262287.1"/>
    </source>
</evidence>
<feature type="coiled-coil region" evidence="1">
    <location>
        <begin position="65"/>
        <end position="134"/>
    </location>
</feature>
<feature type="compositionally biased region" description="Basic and acidic residues" evidence="2">
    <location>
        <begin position="1027"/>
        <end position="1043"/>
    </location>
</feature>
<dbReference type="KEGG" id="clec:106674201"/>
<reference evidence="3" key="1">
    <citation type="submission" date="2022-01" db="UniProtKB">
        <authorList>
            <consortium name="EnsemblMetazoa"/>
        </authorList>
    </citation>
    <scope>IDENTIFICATION</scope>
</reference>
<feature type="compositionally biased region" description="Polar residues" evidence="2">
    <location>
        <begin position="1067"/>
        <end position="1076"/>
    </location>
</feature>
<accession>A0A8I6SEA5</accession>
<feature type="region of interest" description="Disordered" evidence="2">
    <location>
        <begin position="264"/>
        <end position="339"/>
    </location>
</feature>
<dbReference type="GeneID" id="106674201"/>
<dbReference type="OrthoDB" id="6368736at2759"/>
<dbReference type="EnsemblMetazoa" id="XM_014406801.2">
    <property type="protein sequence ID" value="XP_014262287.1"/>
    <property type="gene ID" value="LOC106674201"/>
</dbReference>
<feature type="compositionally biased region" description="Polar residues" evidence="2">
    <location>
        <begin position="884"/>
        <end position="893"/>
    </location>
</feature>
<evidence type="ECO:0000256" key="1">
    <source>
        <dbReference type="SAM" id="Coils"/>
    </source>
</evidence>
<feature type="compositionally biased region" description="Polar residues" evidence="2">
    <location>
        <begin position="317"/>
        <end position="339"/>
    </location>
</feature>
<feature type="region of interest" description="Disordered" evidence="2">
    <location>
        <begin position="1067"/>
        <end position="1150"/>
    </location>
</feature>
<dbReference type="RefSeq" id="XP_014262287.1">
    <property type="nucleotide sequence ID" value="XM_014406801.2"/>
</dbReference>
<organism evidence="3 4">
    <name type="scientific">Cimex lectularius</name>
    <name type="common">Bed bug</name>
    <name type="synonym">Acanthia lectularia</name>
    <dbReference type="NCBI Taxonomy" id="79782"/>
    <lineage>
        <taxon>Eukaryota</taxon>
        <taxon>Metazoa</taxon>
        <taxon>Ecdysozoa</taxon>
        <taxon>Arthropoda</taxon>
        <taxon>Hexapoda</taxon>
        <taxon>Insecta</taxon>
        <taxon>Pterygota</taxon>
        <taxon>Neoptera</taxon>
        <taxon>Paraneoptera</taxon>
        <taxon>Hemiptera</taxon>
        <taxon>Heteroptera</taxon>
        <taxon>Panheteroptera</taxon>
        <taxon>Cimicomorpha</taxon>
        <taxon>Cimicidae</taxon>
        <taxon>Cimex</taxon>
    </lineage>
</organism>
<proteinExistence type="predicted"/>
<feature type="region of interest" description="Disordered" evidence="2">
    <location>
        <begin position="847"/>
        <end position="903"/>
    </location>
</feature>
<evidence type="ECO:0000313" key="4">
    <source>
        <dbReference type="Proteomes" id="UP000494040"/>
    </source>
</evidence>
<feature type="compositionally biased region" description="Polar residues" evidence="2">
    <location>
        <begin position="264"/>
        <end position="274"/>
    </location>
</feature>
<feature type="compositionally biased region" description="Polar residues" evidence="2">
    <location>
        <begin position="1127"/>
        <end position="1150"/>
    </location>
</feature>
<dbReference type="Proteomes" id="UP000494040">
    <property type="component" value="Unassembled WGS sequence"/>
</dbReference>
<protein>
    <submittedName>
        <fullName evidence="3">Uncharacterized protein</fullName>
    </submittedName>
</protein>
<sequence>MDIEGQCSSCLELKKKIEVDRKLYESKTRLCQLFKELICTKDLKIKEKVIPIDLHENKAKEVHENNTFRKKIEKLTSTIELLLKEKQESLKKEKFHNLVNQDLEHKIDHLTFINKQLISSLKETEDKLKESKCTKLKRKKKLVKNKLKKDIKEDIDSKDDVDISALNCDMERLGDEDEKKDEELTFILPEIDNSVNKSPSECDFDVLFSLGNEDVIISSNDEAESVDDLMNGTEEKMGSLLAAKPSSLVKPILKEINCDISNISESSPYNSVNSERMDSDEGISKSIQPEKSPKEQPELPAEDSNTETSEKEVEITISKNQEVSNNETEQNIISRQTSTPLSSSQEKIIFQNPFKRVLSVTSLNNITENTTVLEPLLKPSKLLVPDIVNPTVGLFSQCIKEYEKSVPKFSFKPLGSLSKLGSYSVEKGSWRRIRSFSPLKKPSTVKEKDIVNLIEGIKSIKLTKSNLKCSRRLNLNSNMKFGVTSPVFFNSITSKEKKINNKYIVECSNNYISNTNSPLQTSSSLNYYRDKDTKQPVLKNNNNFKRAVTFSYTVQRSDSIKQELNIILDDPYCTFKKFRDVASRVSSLDELLNNLTSICDKISSYPCVKAGINSDNLFLSSLDTKQTSLFEERLKCFAGPSEKDVGITDAIIFPKATVSFVSPNSNGTWSHLRTGELQQEEKETPEALHLTQKKKTFLNYDRFDGDKHSTRVPHIQTNNTKEKSTSENINSIKEDCTSKNISTATKPTSFPSSSKLKKQYMCDGQTKYIDFKLGTENVNEIPQENQMGRKNIINESKNCKRTNISTATKPTSFPSSSELKKQYMCDGQTKYIDFKLGTENVNEIPRENQMGRKNITNENKNCGSETPVSTSSPELKKQPKYNTRKNNINNQQDSEIDETSRENIKQKKIDRVINNVIENHSITIRDAPSGSPSRCLELKKQPLCKIKTNQQLSETEDISQGNLNQKNSDRVIKNVMETRHSVNGVPVSTPTSSTSPELKKVLMHNNKNNIDIQQHSRKITQLNVNPRKSDRLKKNVKENHHNENINGNTPTYAMSPLELEKESRCNIGNKSNIDNQQDSETDESSQGNVKRRKSDRLIKNAMKNNSLNIRPESPASYSLSPELKKQPMSNTNSQKENQNGIESLQDSETTNLLRRKNDKVIQNVIDHPIMNISVEPLASTLSLSSELEKQPTCDASNIMNDPQDLENDTVSPENLVGKNDDQIIKTDSGSVEKAEFEFVLKDIRENYKLVDLLEPINYSPLANLKLNKNIQENKPILECNGVNLENKDTEKLPIIEKALQNGFPNNKTTLNQIANKLVNESESKQPSPNKEIKKQNGKISVYSIPSVFSIMSRYNNFSLGQSINQDESIINNTTEENDNLSKSSYDSESDGEMMISKDQEDVQTATIKPPQEENGEEKTDLILTLPTGFYSSLEEPANPPNLKDKEQDINLQQASASLKRKLDTLTEDPPTKKVCLIPTDETIICKGNALHGALKYWCEKALNKKNPPKTKQIFHRKEVLAKLKNTLNDYINAENSYVILESVSSELQSKANSQLAQFMSEFLLNDVDIKEDANNKKSFDLTQLQKKLLMLIITISQNKNEFLDIFLSRIENEVSSFHSEKNTQVEVLVSQVHIYTLICKKYGFVSRARAFLYDVLYTRSIKAYAIVSKMLLVWPKMLPNYQNTKECLLTHTIILLLIKIPTFWQIHDHIIKKFGIGPLKMMLKNKLGYSVNVLYEYDELFAKILENIQIKGNDLALILICKCQGFKWASAMIERKVFPLIQEELRERKNEELLAQILVNTGKICRGFPHLESAYFVIKVIELFDAVLKESSSMLVCDATVEALSLLKKHNLTLVARVVSNWRPRNKLLSINCLEHIKKILNVKNVKYWNYFIDSYSSKE</sequence>
<keyword evidence="1" id="KW-0175">Coiled coil</keyword>
<keyword evidence="4" id="KW-1185">Reference proteome</keyword>
<feature type="compositionally biased region" description="Polar residues" evidence="2">
    <location>
        <begin position="854"/>
        <end position="873"/>
    </location>
</feature>